<evidence type="ECO:0000313" key="4">
    <source>
        <dbReference type="EMBL" id="PHZ16115.1"/>
    </source>
</evidence>
<dbReference type="Gene3D" id="1.20.58.80">
    <property type="entry name" value="Phosphotransferase system, lactose/cellobiose-type IIA subunit"/>
    <property type="match status" value="1"/>
</dbReference>
<feature type="coiled-coil region" evidence="1">
    <location>
        <begin position="50"/>
        <end position="86"/>
    </location>
</feature>
<feature type="region of interest" description="Disordered" evidence="2">
    <location>
        <begin position="400"/>
        <end position="427"/>
    </location>
</feature>
<feature type="domain" description="MIT" evidence="3">
    <location>
        <begin position="27"/>
        <end position="89"/>
    </location>
</feature>
<reference evidence="4 5" key="1">
    <citation type="journal article" date="2016" name="Proc. Natl. Acad. Sci. U.S.A.">
        <title>Lipid metabolic changes in an early divergent fungus govern the establishment of a mutualistic symbiosis with endobacteria.</title>
        <authorList>
            <person name="Lastovetsky O.A."/>
            <person name="Gaspar M.L."/>
            <person name="Mondo S.J."/>
            <person name="LaButti K.M."/>
            <person name="Sandor L."/>
            <person name="Grigoriev I.V."/>
            <person name="Henry S.A."/>
            <person name="Pawlowska T.E."/>
        </authorList>
    </citation>
    <scope>NUCLEOTIDE SEQUENCE [LARGE SCALE GENOMIC DNA]</scope>
    <source>
        <strain evidence="4 5">ATCC 52813</strain>
    </source>
</reference>
<keyword evidence="1" id="KW-0175">Coiled coil</keyword>
<evidence type="ECO:0000313" key="5">
    <source>
        <dbReference type="Proteomes" id="UP000242254"/>
    </source>
</evidence>
<feature type="region of interest" description="Disordered" evidence="2">
    <location>
        <begin position="144"/>
        <end position="180"/>
    </location>
</feature>
<accession>A0A2G4T519</accession>
<feature type="region of interest" description="Disordered" evidence="2">
    <location>
        <begin position="229"/>
        <end position="255"/>
    </location>
</feature>
<dbReference type="InterPro" id="IPR036181">
    <property type="entry name" value="MIT_dom_sf"/>
</dbReference>
<evidence type="ECO:0000259" key="3">
    <source>
        <dbReference type="Pfam" id="PF04212"/>
    </source>
</evidence>
<gene>
    <name evidence="4" type="ORF">RHIMIDRAFT_300546</name>
</gene>
<feature type="compositionally biased region" description="Polar residues" evidence="2">
    <location>
        <begin position="229"/>
        <end position="244"/>
    </location>
</feature>
<keyword evidence="5" id="KW-1185">Reference proteome</keyword>
<feature type="compositionally biased region" description="Low complexity" evidence="2">
    <location>
        <begin position="148"/>
        <end position="173"/>
    </location>
</feature>
<dbReference type="PANTHER" id="PTHR37327">
    <property type="entry name" value="CHROMOSOME 1, WHOLE GENOME SHOTGUN SEQUENCE"/>
    <property type="match status" value="1"/>
</dbReference>
<dbReference type="PANTHER" id="PTHR37327:SF1">
    <property type="entry name" value="MICROTUBULE INTERACTING AND TRANSPORT DOMAIN-CONTAINING PROTEIN"/>
    <property type="match status" value="1"/>
</dbReference>
<feature type="region of interest" description="Disordered" evidence="2">
    <location>
        <begin position="100"/>
        <end position="131"/>
    </location>
</feature>
<dbReference type="SUPFAM" id="SSF116846">
    <property type="entry name" value="MIT domain"/>
    <property type="match status" value="1"/>
</dbReference>
<proteinExistence type="predicted"/>
<dbReference type="RefSeq" id="XP_023469823.1">
    <property type="nucleotide sequence ID" value="XM_023614355.1"/>
</dbReference>
<dbReference type="EMBL" id="KZ303843">
    <property type="protein sequence ID" value="PHZ16115.1"/>
    <property type="molecule type" value="Genomic_DNA"/>
</dbReference>
<feature type="compositionally biased region" description="Polar residues" evidence="2">
    <location>
        <begin position="406"/>
        <end position="427"/>
    </location>
</feature>
<dbReference type="STRING" id="1340429.A0A2G4T519"/>
<dbReference type="AlphaFoldDB" id="A0A2G4T519"/>
<evidence type="ECO:0000256" key="1">
    <source>
        <dbReference type="SAM" id="Coils"/>
    </source>
</evidence>
<dbReference type="Pfam" id="PF04212">
    <property type="entry name" value="MIT"/>
    <property type="match status" value="1"/>
</dbReference>
<dbReference type="InterPro" id="IPR007330">
    <property type="entry name" value="MIT_dom"/>
</dbReference>
<feature type="compositionally biased region" description="Acidic residues" evidence="2">
    <location>
        <begin position="109"/>
        <end position="124"/>
    </location>
</feature>
<protein>
    <recommendedName>
        <fullName evidence="3">MIT domain-containing protein</fullName>
    </recommendedName>
</protein>
<dbReference type="Proteomes" id="UP000242254">
    <property type="component" value="Unassembled WGS sequence"/>
</dbReference>
<dbReference type="GeneID" id="35445344"/>
<sequence>MSVESSLLPASHPFTQQETKHFSKRILRSALQKANVAVQCDSTNDVLGAVHAYTEAIELLEKVLNLIEKENDKKRLQEIHDSYSERIRLLTAIVIEEGKEKEIQPIEKGDDEDSEDSDDDDDDWETKPTLQKATVRKIISTEFNRNMTTSSSSFSLHSSKSTPTTQQQQQQQQSNADNEDYDLDSDIEAKQMPAMTLPSLKKKEEELSPSSPATPTAIAYIRPYRTRTSSLPKVPRSSSMSTVESLDEEQQPTKVRTSAIGSMRKKTVNRLSVEGLVGRKSAGYTHSTGSPSFGHFLKDQTQDTEEVKEHQQLKLLLALEKSMQQGAYVTKKLYIPKSLWQQHNVKLSFVDIKISACETLANDIHRLENWAYLDDLLSSLRLLEHVETSVESLKTNLSKKFKRESTNGGNQTSSAGHTNGTTKVETAKKSSQSFMSWGTKLTKSVERMNAFSLTKGEDHYKQYIEALERLLKKIHTLEKWLNYYHEEKKRTNDPRCEMMLVKLSKVCDVINTIIGGFVVRDMTVLLAKWLKRGGSWVSE</sequence>
<name>A0A2G4T519_RHIZD</name>
<evidence type="ECO:0000256" key="2">
    <source>
        <dbReference type="SAM" id="MobiDB-lite"/>
    </source>
</evidence>
<organism evidence="4 5">
    <name type="scientific">Rhizopus microsporus ATCC 52813</name>
    <dbReference type="NCBI Taxonomy" id="1340429"/>
    <lineage>
        <taxon>Eukaryota</taxon>
        <taxon>Fungi</taxon>
        <taxon>Fungi incertae sedis</taxon>
        <taxon>Mucoromycota</taxon>
        <taxon>Mucoromycotina</taxon>
        <taxon>Mucoromycetes</taxon>
        <taxon>Mucorales</taxon>
        <taxon>Mucorineae</taxon>
        <taxon>Rhizopodaceae</taxon>
        <taxon>Rhizopus</taxon>
    </lineage>
</organism>